<reference evidence="7" key="1">
    <citation type="journal article" date="2015" name="Int. J. Syst. Evol. Microbiol.">
        <title>Rhizobium alvei sp. nov., isolated from a freshwater river.</title>
        <authorList>
            <person name="Sheu S.Y."/>
            <person name="Huang H.W."/>
            <person name="Young C.C."/>
            <person name="Chen W.M."/>
        </authorList>
    </citation>
    <scope>NUCLEOTIDE SEQUENCE</scope>
    <source>
        <strain evidence="7">TNR-22</strain>
    </source>
</reference>
<feature type="transmembrane region" description="Helical" evidence="6">
    <location>
        <begin position="41"/>
        <end position="65"/>
    </location>
</feature>
<evidence type="ECO:0000256" key="4">
    <source>
        <dbReference type="ARBA" id="ARBA00022989"/>
    </source>
</evidence>
<accession>A0ABT8YGB5</accession>
<reference evidence="7" key="2">
    <citation type="submission" date="2023-07" db="EMBL/GenBank/DDBJ databases">
        <authorList>
            <person name="Shen H."/>
        </authorList>
    </citation>
    <scope>NUCLEOTIDE SEQUENCE</scope>
    <source>
        <strain evidence="7">TNR-22</strain>
    </source>
</reference>
<feature type="transmembrane region" description="Helical" evidence="6">
    <location>
        <begin position="155"/>
        <end position="174"/>
    </location>
</feature>
<evidence type="ECO:0000256" key="1">
    <source>
        <dbReference type="ARBA" id="ARBA00004651"/>
    </source>
</evidence>
<keyword evidence="8" id="KW-1185">Reference proteome</keyword>
<gene>
    <name evidence="7" type="ORF">Q4481_00410</name>
</gene>
<evidence type="ECO:0000313" key="7">
    <source>
        <dbReference type="EMBL" id="MDO6962393.1"/>
    </source>
</evidence>
<keyword evidence="2" id="KW-1003">Cell membrane</keyword>
<evidence type="ECO:0000256" key="5">
    <source>
        <dbReference type="ARBA" id="ARBA00023136"/>
    </source>
</evidence>
<feature type="transmembrane region" description="Helical" evidence="6">
    <location>
        <begin position="330"/>
        <end position="354"/>
    </location>
</feature>
<name>A0ABT8YGB5_9HYPH</name>
<dbReference type="Pfam" id="PF13440">
    <property type="entry name" value="Polysacc_synt_3"/>
    <property type="match status" value="1"/>
</dbReference>
<feature type="transmembrane region" description="Helical" evidence="6">
    <location>
        <begin position="121"/>
        <end position="143"/>
    </location>
</feature>
<feature type="transmembrane region" description="Helical" evidence="6">
    <location>
        <begin position="363"/>
        <end position="384"/>
    </location>
</feature>
<feature type="transmembrane region" description="Helical" evidence="6">
    <location>
        <begin position="86"/>
        <end position="109"/>
    </location>
</feature>
<evidence type="ECO:0000256" key="3">
    <source>
        <dbReference type="ARBA" id="ARBA00022692"/>
    </source>
</evidence>
<protein>
    <submittedName>
        <fullName evidence="7">Polysaccharide biosynthesis C-terminal domain-containing protein</fullName>
    </submittedName>
</protein>
<evidence type="ECO:0000256" key="6">
    <source>
        <dbReference type="SAM" id="Phobius"/>
    </source>
</evidence>
<feature type="transmembrane region" description="Helical" evidence="6">
    <location>
        <begin position="445"/>
        <end position="466"/>
    </location>
</feature>
<organism evidence="7 8">
    <name type="scientific">Rhizobium alvei</name>
    <dbReference type="NCBI Taxonomy" id="1132659"/>
    <lineage>
        <taxon>Bacteria</taxon>
        <taxon>Pseudomonadati</taxon>
        <taxon>Pseudomonadota</taxon>
        <taxon>Alphaproteobacteria</taxon>
        <taxon>Hyphomicrobiales</taxon>
        <taxon>Rhizobiaceae</taxon>
        <taxon>Rhizobium/Agrobacterium group</taxon>
        <taxon>Rhizobium</taxon>
    </lineage>
</organism>
<comment type="caution">
    <text evidence="7">The sequence shown here is derived from an EMBL/GenBank/DDBJ whole genome shotgun (WGS) entry which is preliminary data.</text>
</comment>
<feature type="transmembrane region" description="Helical" evidence="6">
    <location>
        <begin position="390"/>
        <end position="410"/>
    </location>
</feature>
<evidence type="ECO:0000313" key="8">
    <source>
        <dbReference type="Proteomes" id="UP001174932"/>
    </source>
</evidence>
<feature type="transmembrane region" description="Helical" evidence="6">
    <location>
        <begin position="417"/>
        <end position="439"/>
    </location>
</feature>
<dbReference type="InterPro" id="IPR050833">
    <property type="entry name" value="Poly_Biosynth_Transport"/>
</dbReference>
<sequence>MANGILANSLLNALAGLMLLVTGFASTIITARLLGPEGNGIIAFSLWLVMSGASIAELGSSVMLLKMLPQLKAQGYDEKRRKGFSAVLLTPTLFATLVLTILYAIFFLTSEEYHWAETAPSVALVTAFLFVIQAIGSFSKFYLIGEKKLGTFFKLTVLVSLFQVAGVSVGAVTHGVEGALVGYALGQFVLFVATAPIIFARRDRCDVPRSYLATSSLIISLEFIVDSIFLNRIELLFLQQFWSVKIVGFYAVGLSLANMALQIPIQLTGSLLPYYSERRHENGGGGLSADVIAGVTRALSYITLPVSFGLAAIATELVTVVFGAPFRESGLTVALLALAAPGAAFMQTLSLYLLSMDRTKERLYISIAASAIMVAGCFLLVPFFGGEGAAFARIVVFLAMCVMMIVLLRFGSEFNKLYFSLAKVAFASFTCALAAWLSLEVLNGGLGLVVAIAVGAVVYVVALRIFKAVEVEDALVLVGGLNRLPNPIARWAQILLGFVAPGAMAAGIKED</sequence>
<dbReference type="Proteomes" id="UP001174932">
    <property type="component" value="Unassembled WGS sequence"/>
</dbReference>
<dbReference type="RefSeq" id="WP_304374199.1">
    <property type="nucleotide sequence ID" value="NZ_JAUOZU010000001.1"/>
</dbReference>
<dbReference type="EMBL" id="JAUOZU010000001">
    <property type="protein sequence ID" value="MDO6962393.1"/>
    <property type="molecule type" value="Genomic_DNA"/>
</dbReference>
<dbReference type="PANTHER" id="PTHR30250:SF11">
    <property type="entry name" value="O-ANTIGEN TRANSPORTER-RELATED"/>
    <property type="match status" value="1"/>
</dbReference>
<keyword evidence="5 6" id="KW-0472">Membrane</keyword>
<keyword evidence="3 6" id="KW-0812">Transmembrane</keyword>
<evidence type="ECO:0000256" key="2">
    <source>
        <dbReference type="ARBA" id="ARBA00022475"/>
    </source>
</evidence>
<feature type="transmembrane region" description="Helical" evidence="6">
    <location>
        <begin position="301"/>
        <end position="324"/>
    </location>
</feature>
<proteinExistence type="predicted"/>
<comment type="subcellular location">
    <subcellularLocation>
        <location evidence="1">Cell membrane</location>
        <topology evidence="1">Multi-pass membrane protein</topology>
    </subcellularLocation>
</comment>
<feature type="transmembrane region" description="Helical" evidence="6">
    <location>
        <begin position="180"/>
        <end position="199"/>
    </location>
</feature>
<keyword evidence="4 6" id="KW-1133">Transmembrane helix</keyword>
<dbReference type="PANTHER" id="PTHR30250">
    <property type="entry name" value="PST FAMILY PREDICTED COLANIC ACID TRANSPORTER"/>
    <property type="match status" value="1"/>
</dbReference>